<evidence type="ECO:0000313" key="2">
    <source>
        <dbReference type="Proteomes" id="UP000198304"/>
    </source>
</evidence>
<dbReference type="Proteomes" id="UP000198304">
    <property type="component" value="Unassembled WGS sequence"/>
</dbReference>
<name>A0A239C7E6_9FIRM</name>
<sequence>MTHQKIKKVHIGPRSIEWWETKEDTPCQGSFIEDIYQMPYEDEYSQLTPYEDHTC</sequence>
<dbReference type="AlphaFoldDB" id="A0A239C7E6"/>
<gene>
    <name evidence="1" type="ORF">SAMN05446037_100526</name>
</gene>
<evidence type="ECO:0000313" key="1">
    <source>
        <dbReference type="EMBL" id="SNS15588.1"/>
    </source>
</evidence>
<reference evidence="1 2" key="1">
    <citation type="submission" date="2017-06" db="EMBL/GenBank/DDBJ databases">
        <authorList>
            <person name="Kim H.J."/>
            <person name="Triplett B.A."/>
        </authorList>
    </citation>
    <scope>NUCLEOTIDE SEQUENCE [LARGE SCALE GENOMIC DNA]</scope>
    <source>
        <strain evidence="1 2">SCA</strain>
    </source>
</reference>
<protein>
    <submittedName>
        <fullName evidence="1">Uncharacterized protein</fullName>
    </submittedName>
</protein>
<organism evidence="1 2">
    <name type="scientific">Anaerovirgula multivorans</name>
    <dbReference type="NCBI Taxonomy" id="312168"/>
    <lineage>
        <taxon>Bacteria</taxon>
        <taxon>Bacillati</taxon>
        <taxon>Bacillota</taxon>
        <taxon>Clostridia</taxon>
        <taxon>Peptostreptococcales</taxon>
        <taxon>Natronincolaceae</taxon>
        <taxon>Anaerovirgula</taxon>
    </lineage>
</organism>
<proteinExistence type="predicted"/>
<dbReference type="EMBL" id="FZOJ01000005">
    <property type="protein sequence ID" value="SNS15588.1"/>
    <property type="molecule type" value="Genomic_DNA"/>
</dbReference>
<accession>A0A239C7E6</accession>
<keyword evidence="2" id="KW-1185">Reference proteome</keyword>